<protein>
    <submittedName>
        <fullName evidence="5">Fungal-specific transcription factor domain-containing protein</fullName>
    </submittedName>
</protein>
<dbReference type="EMBL" id="ML178850">
    <property type="protein sequence ID" value="TFK97122.1"/>
    <property type="molecule type" value="Genomic_DNA"/>
</dbReference>
<dbReference type="InterPro" id="IPR001138">
    <property type="entry name" value="Zn2Cys6_DnaBD"/>
</dbReference>
<feature type="compositionally biased region" description="Basic and acidic residues" evidence="3">
    <location>
        <begin position="767"/>
        <end position="779"/>
    </location>
</feature>
<dbReference type="Pfam" id="PF04082">
    <property type="entry name" value="Fungal_trans"/>
    <property type="match status" value="1"/>
</dbReference>
<organism evidence="5 6">
    <name type="scientific">Pterulicium gracile</name>
    <dbReference type="NCBI Taxonomy" id="1884261"/>
    <lineage>
        <taxon>Eukaryota</taxon>
        <taxon>Fungi</taxon>
        <taxon>Dikarya</taxon>
        <taxon>Basidiomycota</taxon>
        <taxon>Agaricomycotina</taxon>
        <taxon>Agaricomycetes</taxon>
        <taxon>Agaricomycetidae</taxon>
        <taxon>Agaricales</taxon>
        <taxon>Pleurotineae</taxon>
        <taxon>Pterulaceae</taxon>
        <taxon>Pterulicium</taxon>
    </lineage>
</organism>
<name>A0A5C3Q560_9AGAR</name>
<dbReference type="CDD" id="cd12148">
    <property type="entry name" value="fungal_TF_MHR"/>
    <property type="match status" value="1"/>
</dbReference>
<feature type="compositionally biased region" description="Polar residues" evidence="3">
    <location>
        <begin position="884"/>
        <end position="899"/>
    </location>
</feature>
<dbReference type="PANTHER" id="PTHR46910:SF1">
    <property type="entry name" value="MISCELLANEOUS ZN(II)2CYS6 TRANSCRIPTION FACTOR (EUROFUNG)-RELATED"/>
    <property type="match status" value="1"/>
</dbReference>
<dbReference type="GO" id="GO:0000981">
    <property type="term" value="F:DNA-binding transcription factor activity, RNA polymerase II-specific"/>
    <property type="evidence" value="ECO:0007669"/>
    <property type="project" value="InterPro"/>
</dbReference>
<dbReference type="PROSITE" id="PS50048">
    <property type="entry name" value="ZN2_CY6_FUNGAL_2"/>
    <property type="match status" value="1"/>
</dbReference>
<dbReference type="CDD" id="cd00067">
    <property type="entry name" value="GAL4"/>
    <property type="match status" value="1"/>
</dbReference>
<dbReference type="PROSITE" id="PS00463">
    <property type="entry name" value="ZN2_CY6_FUNGAL_1"/>
    <property type="match status" value="1"/>
</dbReference>
<feature type="region of interest" description="Disordered" evidence="3">
    <location>
        <begin position="717"/>
        <end position="997"/>
    </location>
</feature>
<dbReference type="SMART" id="SM00066">
    <property type="entry name" value="GAL4"/>
    <property type="match status" value="1"/>
</dbReference>
<dbReference type="OrthoDB" id="434771at2759"/>
<dbReference type="STRING" id="1884261.A0A5C3Q560"/>
<proteinExistence type="predicted"/>
<feature type="compositionally biased region" description="Basic and acidic residues" evidence="3">
    <location>
        <begin position="741"/>
        <end position="754"/>
    </location>
</feature>
<dbReference type="SMART" id="SM00906">
    <property type="entry name" value="Fungal_trans"/>
    <property type="match status" value="1"/>
</dbReference>
<dbReference type="InterPro" id="IPR050987">
    <property type="entry name" value="AtrR-like"/>
</dbReference>
<keyword evidence="2" id="KW-0539">Nucleus</keyword>
<evidence type="ECO:0000256" key="1">
    <source>
        <dbReference type="ARBA" id="ARBA00022723"/>
    </source>
</evidence>
<dbReference type="GO" id="GO:0006351">
    <property type="term" value="P:DNA-templated transcription"/>
    <property type="evidence" value="ECO:0007669"/>
    <property type="project" value="InterPro"/>
</dbReference>
<dbReference type="Gene3D" id="4.10.240.10">
    <property type="entry name" value="Zn(2)-C6 fungal-type DNA-binding domain"/>
    <property type="match status" value="1"/>
</dbReference>
<evidence type="ECO:0000256" key="2">
    <source>
        <dbReference type="ARBA" id="ARBA00023242"/>
    </source>
</evidence>
<dbReference type="SUPFAM" id="SSF57701">
    <property type="entry name" value="Zn2/Cys6 DNA-binding domain"/>
    <property type="match status" value="1"/>
</dbReference>
<feature type="compositionally biased region" description="Low complexity" evidence="3">
    <location>
        <begin position="959"/>
        <end position="969"/>
    </location>
</feature>
<dbReference type="InterPro" id="IPR036864">
    <property type="entry name" value="Zn2-C6_fun-type_DNA-bd_sf"/>
</dbReference>
<dbReference type="GO" id="GO:0008270">
    <property type="term" value="F:zinc ion binding"/>
    <property type="evidence" value="ECO:0007669"/>
    <property type="project" value="InterPro"/>
</dbReference>
<feature type="compositionally biased region" description="Basic and acidic residues" evidence="3">
    <location>
        <begin position="838"/>
        <end position="850"/>
    </location>
</feature>
<evidence type="ECO:0000313" key="6">
    <source>
        <dbReference type="Proteomes" id="UP000305067"/>
    </source>
</evidence>
<feature type="domain" description="Zn(2)-C6 fungal-type" evidence="4">
    <location>
        <begin position="34"/>
        <end position="63"/>
    </location>
</feature>
<accession>A0A5C3Q560</accession>
<feature type="compositionally biased region" description="Basic and acidic residues" evidence="3">
    <location>
        <begin position="812"/>
        <end position="821"/>
    </location>
</feature>
<keyword evidence="1" id="KW-0479">Metal-binding</keyword>
<sequence>MMHGDNASASSSHPPIDNQTENDKGKPRVRCFRACEICRKRKIKCDGQDPCAYCVSSGKNCSFKEIHDNAAGSRQYTANVDSRLAKVEEAIQKILPMASAFEKWSSQHDGIPMFPGSSQPSSSSMRPPPPHRNSHSLSTTTAAASKYHPPRAPYEASSAIEKLGPAQSTTRANKDSSGTDDADSVTHDDGGPEDIDESLGLEKEKWADKFALLTKDSLGNLRYVGGPPSFMLVEALSSLQQENVIPESPASNTTGNSLNRVTTTEIELPFFNRAKYYRRQDSLPLPEEIIYPPTEIADELVASYFASIHHTFPILQQQTFIRRYKRVMKMRCEGKPSKMTGFLGTVFAVFACAASLAPKKTPPTPKSDTDTFHVEFNGFEFYERAQLLLWMGTGSSLIEHVQCLALLAICNASWNTLAQSWLNAGQAVRRAQDLGLHRASRLLPLSSLDKEMRRRVWWCVYGLDKVLSMSLGRPSAVHDDDCDSEMPQELDDQQLYAQFERSPIVSTGPTENYMTGFVALLQIYILAGKITRYVQSSKIEDPTDESVLSTVRQLNDELQTWYTRLPQSVKRAPQDRKNPRFSTVCLITYFVYYSAVITLHRPFIPEHPTTGADLTSLSQCVSAARSCITVGEITKEMLPTSHHLAFAVQYITLSGVLLLRTIQYVNERGLVSAFINDAEKCIGILDAIQESWPASKRCKEIVSDLLVVVKSRLSGSIEGEGMSQGNGHSHAEQGGSIHSPVVERDDSRFWDPVRGKRKRALDAGEAQDYRPRPRLDDASRNGIGTSPALRAASSKSDHHRTSPTAPPPTQATHDDLEEHRPSYRPASRNEAASQEGWYDYRHGGGSDPHRPQNAYPTNTYPPQHHHQYQHQHQAQYDDPRGLSGSEQQHSSQQRLSNLRTPVESAVRTMDSTSDWHGRQHIGGSGEGQGHYASHPSPHSPLTSGGSAHHPAMSQMRSYPQQHPSSQHSSTMGHPSAPPGTHVQHGQQMGGAGAATPNGSFPKISLDLNALSSGQEVQGLPFSGFDFLGSDLYALVRPPTEQPNAQMFEQNAQVLWQAYGQGDVAFGHGGQPGPA</sequence>
<keyword evidence="6" id="KW-1185">Reference proteome</keyword>
<evidence type="ECO:0000313" key="5">
    <source>
        <dbReference type="EMBL" id="TFK97122.1"/>
    </source>
</evidence>
<evidence type="ECO:0000259" key="4">
    <source>
        <dbReference type="PROSITE" id="PS50048"/>
    </source>
</evidence>
<dbReference type="Pfam" id="PF00172">
    <property type="entry name" value="Zn_clus"/>
    <property type="match status" value="1"/>
</dbReference>
<feature type="region of interest" description="Disordered" evidence="3">
    <location>
        <begin position="108"/>
        <end position="200"/>
    </location>
</feature>
<feature type="compositionally biased region" description="Low complexity" evidence="3">
    <location>
        <begin position="135"/>
        <end position="145"/>
    </location>
</feature>
<feature type="compositionally biased region" description="Polar residues" evidence="3">
    <location>
        <begin position="7"/>
        <end position="19"/>
    </location>
</feature>
<feature type="region of interest" description="Disordered" evidence="3">
    <location>
        <begin position="1"/>
        <end position="25"/>
    </location>
</feature>
<gene>
    <name evidence="5" type="ORF">BDV98DRAFT_607767</name>
</gene>
<evidence type="ECO:0000256" key="3">
    <source>
        <dbReference type="SAM" id="MobiDB-lite"/>
    </source>
</evidence>
<dbReference type="AlphaFoldDB" id="A0A5C3Q560"/>
<feature type="compositionally biased region" description="Low complexity" evidence="3">
    <location>
        <begin position="112"/>
        <end position="125"/>
    </location>
</feature>
<dbReference type="InterPro" id="IPR007219">
    <property type="entry name" value="XnlR_reg_dom"/>
</dbReference>
<dbReference type="PANTHER" id="PTHR46910">
    <property type="entry name" value="TRANSCRIPTION FACTOR PDR1"/>
    <property type="match status" value="1"/>
</dbReference>
<dbReference type="GO" id="GO:0003677">
    <property type="term" value="F:DNA binding"/>
    <property type="evidence" value="ECO:0007669"/>
    <property type="project" value="InterPro"/>
</dbReference>
<reference evidence="5 6" key="1">
    <citation type="journal article" date="2019" name="Nat. Ecol. Evol.">
        <title>Megaphylogeny resolves global patterns of mushroom evolution.</title>
        <authorList>
            <person name="Varga T."/>
            <person name="Krizsan K."/>
            <person name="Foldi C."/>
            <person name="Dima B."/>
            <person name="Sanchez-Garcia M."/>
            <person name="Sanchez-Ramirez S."/>
            <person name="Szollosi G.J."/>
            <person name="Szarkandi J.G."/>
            <person name="Papp V."/>
            <person name="Albert L."/>
            <person name="Andreopoulos W."/>
            <person name="Angelini C."/>
            <person name="Antonin V."/>
            <person name="Barry K.W."/>
            <person name="Bougher N.L."/>
            <person name="Buchanan P."/>
            <person name="Buyck B."/>
            <person name="Bense V."/>
            <person name="Catcheside P."/>
            <person name="Chovatia M."/>
            <person name="Cooper J."/>
            <person name="Damon W."/>
            <person name="Desjardin D."/>
            <person name="Finy P."/>
            <person name="Geml J."/>
            <person name="Haridas S."/>
            <person name="Hughes K."/>
            <person name="Justo A."/>
            <person name="Karasinski D."/>
            <person name="Kautmanova I."/>
            <person name="Kiss B."/>
            <person name="Kocsube S."/>
            <person name="Kotiranta H."/>
            <person name="LaButti K.M."/>
            <person name="Lechner B.E."/>
            <person name="Liimatainen K."/>
            <person name="Lipzen A."/>
            <person name="Lukacs Z."/>
            <person name="Mihaltcheva S."/>
            <person name="Morgado L.N."/>
            <person name="Niskanen T."/>
            <person name="Noordeloos M.E."/>
            <person name="Ohm R.A."/>
            <person name="Ortiz-Santana B."/>
            <person name="Ovrebo C."/>
            <person name="Racz N."/>
            <person name="Riley R."/>
            <person name="Savchenko A."/>
            <person name="Shiryaev A."/>
            <person name="Soop K."/>
            <person name="Spirin V."/>
            <person name="Szebenyi C."/>
            <person name="Tomsovsky M."/>
            <person name="Tulloss R.E."/>
            <person name="Uehling J."/>
            <person name="Grigoriev I.V."/>
            <person name="Vagvolgyi C."/>
            <person name="Papp T."/>
            <person name="Martin F.M."/>
            <person name="Miettinen O."/>
            <person name="Hibbett D.S."/>
            <person name="Nagy L.G."/>
        </authorList>
    </citation>
    <scope>NUCLEOTIDE SEQUENCE [LARGE SCALE GENOMIC DNA]</scope>
    <source>
        <strain evidence="5 6">CBS 309.79</strain>
    </source>
</reference>
<dbReference type="Proteomes" id="UP000305067">
    <property type="component" value="Unassembled WGS sequence"/>
</dbReference>